<evidence type="ECO:0000313" key="3">
    <source>
        <dbReference type="EMBL" id="GAA0144679.1"/>
    </source>
</evidence>
<dbReference type="InterPro" id="IPR000477">
    <property type="entry name" value="RT_dom"/>
</dbReference>
<keyword evidence="1" id="KW-1133">Transmembrane helix</keyword>
<feature type="transmembrane region" description="Helical" evidence="1">
    <location>
        <begin position="237"/>
        <end position="257"/>
    </location>
</feature>
<proteinExistence type="predicted"/>
<comment type="caution">
    <text evidence="3">The sequence shown here is derived from an EMBL/GenBank/DDBJ whole genome shotgun (WGS) entry which is preliminary data.</text>
</comment>
<reference evidence="3 4" key="1">
    <citation type="submission" date="2024-01" db="EMBL/GenBank/DDBJ databases">
        <title>The complete chloroplast genome sequence of Lithospermum erythrorhizon: insights into the phylogenetic relationship among Boraginaceae species and the maternal lineages of purple gromwells.</title>
        <authorList>
            <person name="Okada T."/>
            <person name="Watanabe K."/>
        </authorList>
    </citation>
    <scope>NUCLEOTIDE SEQUENCE [LARGE SCALE GENOMIC DNA]</scope>
</reference>
<sequence>MRTHQVKSRITIIEDCDGHMVSDPEKIETVLVEFYKNLFANQSGRDVKLPKQASLQTIREPDCCLLTAAISVEEIEGVVKDMKNGKVPGPDGYPIEFYKDTWEITKGSVFEAMKTCFCTGSMPKYFNSTSLCIIPKVKNSQNMKTITDGILVMQQLMNGYHKNSGNARCAIKIDITKAYDTIKWSFLWELLHRMGFPVVFINWIKMCVTSAWYCVSLNGSLYGFFSGTRGLRQGDPISPYLFIIVMEAFNSVLLINLER</sequence>
<dbReference type="Proteomes" id="UP001454036">
    <property type="component" value="Unassembled WGS sequence"/>
</dbReference>
<accession>A0AAV3NZM1</accession>
<keyword evidence="1" id="KW-0472">Membrane</keyword>
<feature type="domain" description="Reverse transcriptase" evidence="2">
    <location>
        <begin position="148"/>
        <end position="249"/>
    </location>
</feature>
<gene>
    <name evidence="3" type="ORF">LIER_42818</name>
</gene>
<dbReference type="EMBL" id="BAABME010031181">
    <property type="protein sequence ID" value="GAA0144679.1"/>
    <property type="molecule type" value="Genomic_DNA"/>
</dbReference>
<evidence type="ECO:0000256" key="1">
    <source>
        <dbReference type="SAM" id="Phobius"/>
    </source>
</evidence>
<keyword evidence="1" id="KW-0812">Transmembrane</keyword>
<organism evidence="3 4">
    <name type="scientific">Lithospermum erythrorhizon</name>
    <name type="common">Purple gromwell</name>
    <name type="synonym">Lithospermum officinale var. erythrorhizon</name>
    <dbReference type="NCBI Taxonomy" id="34254"/>
    <lineage>
        <taxon>Eukaryota</taxon>
        <taxon>Viridiplantae</taxon>
        <taxon>Streptophyta</taxon>
        <taxon>Embryophyta</taxon>
        <taxon>Tracheophyta</taxon>
        <taxon>Spermatophyta</taxon>
        <taxon>Magnoliopsida</taxon>
        <taxon>eudicotyledons</taxon>
        <taxon>Gunneridae</taxon>
        <taxon>Pentapetalae</taxon>
        <taxon>asterids</taxon>
        <taxon>lamiids</taxon>
        <taxon>Boraginales</taxon>
        <taxon>Boraginaceae</taxon>
        <taxon>Boraginoideae</taxon>
        <taxon>Lithospermeae</taxon>
        <taxon>Lithospermum</taxon>
    </lineage>
</organism>
<evidence type="ECO:0000313" key="4">
    <source>
        <dbReference type="Proteomes" id="UP001454036"/>
    </source>
</evidence>
<name>A0AAV3NZM1_LITER</name>
<dbReference type="AlphaFoldDB" id="A0AAV3NZM1"/>
<protein>
    <recommendedName>
        <fullName evidence="2">Reverse transcriptase domain-containing protein</fullName>
    </recommendedName>
</protein>
<dbReference type="SUPFAM" id="SSF56672">
    <property type="entry name" value="DNA/RNA polymerases"/>
    <property type="match status" value="1"/>
</dbReference>
<dbReference type="InterPro" id="IPR043502">
    <property type="entry name" value="DNA/RNA_pol_sf"/>
</dbReference>
<keyword evidence="4" id="KW-1185">Reference proteome</keyword>
<dbReference type="PANTHER" id="PTHR19446">
    <property type="entry name" value="REVERSE TRANSCRIPTASES"/>
    <property type="match status" value="1"/>
</dbReference>
<evidence type="ECO:0000259" key="2">
    <source>
        <dbReference type="Pfam" id="PF00078"/>
    </source>
</evidence>
<dbReference type="Pfam" id="PF00078">
    <property type="entry name" value="RVT_1"/>
    <property type="match status" value="1"/>
</dbReference>
<feature type="transmembrane region" description="Helical" evidence="1">
    <location>
        <begin position="203"/>
        <end position="225"/>
    </location>
</feature>